<dbReference type="InterPro" id="IPR050330">
    <property type="entry name" value="Bact_OuterMem_StrucFunc"/>
</dbReference>
<evidence type="ECO:0000313" key="11">
    <source>
        <dbReference type="Proteomes" id="UP000198597"/>
    </source>
</evidence>
<dbReference type="PROSITE" id="PS51123">
    <property type="entry name" value="OMPA_2"/>
    <property type="match status" value="1"/>
</dbReference>
<evidence type="ECO:0000256" key="8">
    <source>
        <dbReference type="SAM" id="Phobius"/>
    </source>
</evidence>
<dbReference type="CDD" id="cd07185">
    <property type="entry name" value="OmpA_C-like"/>
    <property type="match status" value="1"/>
</dbReference>
<keyword evidence="11" id="KW-1185">Reference proteome</keyword>
<organism evidence="10 11">
    <name type="scientific">Clostridium gasigenes</name>
    <dbReference type="NCBI Taxonomy" id="94869"/>
    <lineage>
        <taxon>Bacteria</taxon>
        <taxon>Bacillati</taxon>
        <taxon>Bacillota</taxon>
        <taxon>Clostridia</taxon>
        <taxon>Eubacteriales</taxon>
        <taxon>Clostridiaceae</taxon>
        <taxon>Clostridium</taxon>
    </lineage>
</organism>
<evidence type="ECO:0000256" key="6">
    <source>
        <dbReference type="ARBA" id="ARBA00023136"/>
    </source>
</evidence>
<protein>
    <submittedName>
        <fullName evidence="10">Chemotaxis protein MotB</fullName>
    </submittedName>
</protein>
<evidence type="ECO:0000256" key="7">
    <source>
        <dbReference type="PROSITE-ProRule" id="PRU00473"/>
    </source>
</evidence>
<accession>A0A1H0TUA8</accession>
<name>A0A1H0TUA8_9CLOT</name>
<keyword evidence="4 8" id="KW-0812">Transmembrane</keyword>
<gene>
    <name evidence="10" type="ORF">SAMN04488529_10836</name>
</gene>
<dbReference type="SUPFAM" id="SSF103088">
    <property type="entry name" value="OmpA-like"/>
    <property type="match status" value="1"/>
</dbReference>
<dbReference type="GO" id="GO:0005886">
    <property type="term" value="C:plasma membrane"/>
    <property type="evidence" value="ECO:0007669"/>
    <property type="project" value="UniProtKB-SubCell"/>
</dbReference>
<sequence>MARKKKQQEGGLTGDEWLATYADCITLLLTFFVLLYAMSSVEQEKMDSLSQAFKTVMAGESGDTIMKYDLYNGTVPLIGGEEDIETPVDDAATAQQQMYDNVKKFVEENNLEKVVEIINSERGIVIQLRDNILFETSSSILRGDSKEVLGKINSLIGSVPNQILVEGHTDNRVINTSKFPSNWELSVDRSVNVVRYFIENMGQNPARFSAAGYGEYQPVAANDSEENMAKNRRVDILIMAIDNN</sequence>
<evidence type="ECO:0000313" key="10">
    <source>
        <dbReference type="EMBL" id="SDP57126.1"/>
    </source>
</evidence>
<dbReference type="PANTHER" id="PTHR30329:SF21">
    <property type="entry name" value="LIPOPROTEIN YIAD-RELATED"/>
    <property type="match status" value="1"/>
</dbReference>
<dbReference type="Pfam" id="PF13677">
    <property type="entry name" value="MotB_plug"/>
    <property type="match status" value="1"/>
</dbReference>
<dbReference type="PANTHER" id="PTHR30329">
    <property type="entry name" value="STATOR ELEMENT OF FLAGELLAR MOTOR COMPLEX"/>
    <property type="match status" value="1"/>
</dbReference>
<evidence type="ECO:0000259" key="9">
    <source>
        <dbReference type="PROSITE" id="PS51123"/>
    </source>
</evidence>
<dbReference type="STRING" id="94869.SAMN04488529_10836"/>
<dbReference type="OrthoDB" id="9815217at2"/>
<evidence type="ECO:0000256" key="3">
    <source>
        <dbReference type="ARBA" id="ARBA00022475"/>
    </source>
</evidence>
<feature type="transmembrane region" description="Helical" evidence="8">
    <location>
        <begin position="20"/>
        <end position="38"/>
    </location>
</feature>
<dbReference type="Pfam" id="PF00691">
    <property type="entry name" value="OmpA"/>
    <property type="match status" value="1"/>
</dbReference>
<feature type="domain" description="OmpA-like" evidence="9">
    <location>
        <begin position="121"/>
        <end position="242"/>
    </location>
</feature>
<comment type="subcellular location">
    <subcellularLocation>
        <location evidence="1">Cell membrane</location>
        <topology evidence="1">Single-pass membrane protein</topology>
    </subcellularLocation>
</comment>
<keyword evidence="5 8" id="KW-1133">Transmembrane helix</keyword>
<dbReference type="InterPro" id="IPR025713">
    <property type="entry name" value="MotB-like_N_dom"/>
</dbReference>
<dbReference type="RefSeq" id="WP_089970560.1">
    <property type="nucleotide sequence ID" value="NZ_FNJM01000008.1"/>
</dbReference>
<dbReference type="Gene3D" id="3.30.1330.60">
    <property type="entry name" value="OmpA-like domain"/>
    <property type="match status" value="1"/>
</dbReference>
<dbReference type="EMBL" id="FNJM01000008">
    <property type="protein sequence ID" value="SDP57126.1"/>
    <property type="molecule type" value="Genomic_DNA"/>
</dbReference>
<evidence type="ECO:0000256" key="5">
    <source>
        <dbReference type="ARBA" id="ARBA00022989"/>
    </source>
</evidence>
<evidence type="ECO:0000256" key="4">
    <source>
        <dbReference type="ARBA" id="ARBA00022692"/>
    </source>
</evidence>
<evidence type="ECO:0000256" key="2">
    <source>
        <dbReference type="ARBA" id="ARBA00008914"/>
    </source>
</evidence>
<keyword evidence="3" id="KW-1003">Cell membrane</keyword>
<reference evidence="10 11" key="1">
    <citation type="submission" date="2016-10" db="EMBL/GenBank/DDBJ databases">
        <authorList>
            <person name="de Groot N.N."/>
        </authorList>
    </citation>
    <scope>NUCLEOTIDE SEQUENCE [LARGE SCALE GENOMIC DNA]</scope>
    <source>
        <strain evidence="10 11">DSM 12272</strain>
    </source>
</reference>
<dbReference type="Proteomes" id="UP000198597">
    <property type="component" value="Unassembled WGS sequence"/>
</dbReference>
<keyword evidence="6 7" id="KW-0472">Membrane</keyword>
<dbReference type="InterPro" id="IPR036737">
    <property type="entry name" value="OmpA-like_sf"/>
</dbReference>
<proteinExistence type="inferred from homology"/>
<dbReference type="InterPro" id="IPR006665">
    <property type="entry name" value="OmpA-like"/>
</dbReference>
<evidence type="ECO:0000256" key="1">
    <source>
        <dbReference type="ARBA" id="ARBA00004162"/>
    </source>
</evidence>
<comment type="similarity">
    <text evidence="2">Belongs to the MotB family.</text>
</comment>
<dbReference type="AlphaFoldDB" id="A0A1H0TUA8"/>